<name>A0ABQ0JJN5_9VIBR</name>
<dbReference type="SUPFAM" id="SSF55785">
    <property type="entry name" value="PYP-like sensor domain (PAS domain)"/>
    <property type="match status" value="1"/>
</dbReference>
<dbReference type="InterPro" id="IPR052155">
    <property type="entry name" value="Biofilm_reg_signaling"/>
</dbReference>
<gene>
    <name evidence="2" type="ORF">JCM19239_1709</name>
</gene>
<evidence type="ECO:0000313" key="3">
    <source>
        <dbReference type="Proteomes" id="UP000029223"/>
    </source>
</evidence>
<dbReference type="PANTHER" id="PTHR44757:SF2">
    <property type="entry name" value="BIOFILM ARCHITECTURE MAINTENANCE PROTEIN MBAA"/>
    <property type="match status" value="1"/>
</dbReference>
<dbReference type="EMBL" id="BBMS01000054">
    <property type="protein sequence ID" value="GAL28974.1"/>
    <property type="molecule type" value="Genomic_DNA"/>
</dbReference>
<reference evidence="3" key="2">
    <citation type="submission" date="2014-09" db="EMBL/GenBank/DDBJ databases">
        <authorList>
            <consortium name="NBRP consortium"/>
            <person name="Sawabe T."/>
            <person name="Meirelles P."/>
            <person name="Nakanishi M."/>
            <person name="Sayaka M."/>
            <person name="Hattori M."/>
            <person name="Ohkuma M."/>
        </authorList>
    </citation>
    <scope>NUCLEOTIDE SEQUENCE [LARGE SCALE GENOMIC DNA]</scope>
    <source>
        <strain evidence="3">JCM 19239</strain>
    </source>
</reference>
<dbReference type="InterPro" id="IPR013656">
    <property type="entry name" value="PAS_4"/>
</dbReference>
<reference evidence="3" key="1">
    <citation type="submission" date="2014-09" db="EMBL/GenBank/DDBJ databases">
        <title>Vibrio variabilis JCM 19239. (C206) whole genome shotgun sequence.</title>
        <authorList>
            <person name="Sawabe T."/>
            <person name="Meirelles P."/>
            <person name="Nakanishi M."/>
            <person name="Sayaka M."/>
            <person name="Hattori M."/>
            <person name="Ohkuma M."/>
        </authorList>
    </citation>
    <scope>NUCLEOTIDE SEQUENCE [LARGE SCALE GENOMIC DNA]</scope>
    <source>
        <strain evidence="3">JCM 19239</strain>
    </source>
</reference>
<dbReference type="Proteomes" id="UP000029223">
    <property type="component" value="Unassembled WGS sequence"/>
</dbReference>
<evidence type="ECO:0000259" key="1">
    <source>
        <dbReference type="Pfam" id="PF08448"/>
    </source>
</evidence>
<organism evidence="2 3">
    <name type="scientific">Vibrio variabilis</name>
    <dbReference type="NCBI Taxonomy" id="990271"/>
    <lineage>
        <taxon>Bacteria</taxon>
        <taxon>Pseudomonadati</taxon>
        <taxon>Pseudomonadota</taxon>
        <taxon>Gammaproteobacteria</taxon>
        <taxon>Vibrionales</taxon>
        <taxon>Vibrionaceae</taxon>
        <taxon>Vibrio</taxon>
    </lineage>
</organism>
<dbReference type="Pfam" id="PF08448">
    <property type="entry name" value="PAS_4"/>
    <property type="match status" value="1"/>
</dbReference>
<proteinExistence type="predicted"/>
<dbReference type="PANTHER" id="PTHR44757">
    <property type="entry name" value="DIGUANYLATE CYCLASE DGCP"/>
    <property type="match status" value="1"/>
</dbReference>
<protein>
    <submittedName>
        <fullName evidence="2">GGDEF domain protein</fullName>
    </submittedName>
</protein>
<keyword evidence="3" id="KW-1185">Reference proteome</keyword>
<feature type="domain" description="PAS fold-4" evidence="1">
    <location>
        <begin position="14"/>
        <end position="131"/>
    </location>
</feature>
<dbReference type="InterPro" id="IPR035965">
    <property type="entry name" value="PAS-like_dom_sf"/>
</dbReference>
<sequence length="162" mass="18537">MDKLISEQFYKSALNALVEQIAIINSDGRIVFVNDSWKRFSDQNDGCGDVDWHQSNYIHCCESAASNGDTDAIAVLDGLKKVISQSIKDFVHEYPCHCPEAKRWFLMRVSSFSVGGEQGFIVTHSDITQRKLAEEEIFKLAHRDELTQIANRRHYDLKVEQQ</sequence>
<evidence type="ECO:0000313" key="2">
    <source>
        <dbReference type="EMBL" id="GAL28974.1"/>
    </source>
</evidence>
<comment type="caution">
    <text evidence="2">The sequence shown here is derived from an EMBL/GenBank/DDBJ whole genome shotgun (WGS) entry which is preliminary data.</text>
</comment>
<accession>A0ABQ0JJN5</accession>
<dbReference type="Gene3D" id="3.30.450.20">
    <property type="entry name" value="PAS domain"/>
    <property type="match status" value="1"/>
</dbReference>